<reference evidence="1" key="4">
    <citation type="submission" date="2019-03" db="UniProtKB">
        <authorList>
            <consortium name="EnsemblPlants"/>
        </authorList>
    </citation>
    <scope>IDENTIFICATION</scope>
</reference>
<dbReference type="EnsemblPlants" id="AET6Gv20531900.23">
    <property type="protein sequence ID" value="AET6Gv20531900.23"/>
    <property type="gene ID" value="AET6Gv20531900"/>
</dbReference>
<reference evidence="1" key="3">
    <citation type="journal article" date="2017" name="Nature">
        <title>Genome sequence of the progenitor of the wheat D genome Aegilops tauschii.</title>
        <authorList>
            <person name="Luo M.C."/>
            <person name="Gu Y.Q."/>
            <person name="Puiu D."/>
            <person name="Wang H."/>
            <person name="Twardziok S.O."/>
            <person name="Deal K.R."/>
            <person name="Huo N."/>
            <person name="Zhu T."/>
            <person name="Wang L."/>
            <person name="Wang Y."/>
            <person name="McGuire P.E."/>
            <person name="Liu S."/>
            <person name="Long H."/>
            <person name="Ramasamy R.K."/>
            <person name="Rodriguez J.C."/>
            <person name="Van S.L."/>
            <person name="Yuan L."/>
            <person name="Wang Z."/>
            <person name="Xia Z."/>
            <person name="Xiao L."/>
            <person name="Anderson O.D."/>
            <person name="Ouyang S."/>
            <person name="Liang Y."/>
            <person name="Zimin A.V."/>
            <person name="Pertea G."/>
            <person name="Qi P."/>
            <person name="Bennetzen J.L."/>
            <person name="Dai X."/>
            <person name="Dawson M.W."/>
            <person name="Muller H.G."/>
            <person name="Kugler K."/>
            <person name="Rivarola-Duarte L."/>
            <person name="Spannagl M."/>
            <person name="Mayer K.F.X."/>
            <person name="Lu F.H."/>
            <person name="Bevan M.W."/>
            <person name="Leroy P."/>
            <person name="Li P."/>
            <person name="You F.M."/>
            <person name="Sun Q."/>
            <person name="Liu Z."/>
            <person name="Lyons E."/>
            <person name="Wicker T."/>
            <person name="Salzberg S.L."/>
            <person name="Devos K.M."/>
            <person name="Dvorak J."/>
        </authorList>
    </citation>
    <scope>NUCLEOTIDE SEQUENCE [LARGE SCALE GENOMIC DNA]</scope>
    <source>
        <strain evidence="1">cv. AL8/78</strain>
    </source>
</reference>
<evidence type="ECO:0000313" key="2">
    <source>
        <dbReference type="Proteomes" id="UP000015105"/>
    </source>
</evidence>
<dbReference type="AlphaFoldDB" id="A0A453NXI3"/>
<reference evidence="2" key="1">
    <citation type="journal article" date="2014" name="Science">
        <title>Ancient hybridizations among the ancestral genomes of bread wheat.</title>
        <authorList>
            <consortium name="International Wheat Genome Sequencing Consortium,"/>
            <person name="Marcussen T."/>
            <person name="Sandve S.R."/>
            <person name="Heier L."/>
            <person name="Spannagl M."/>
            <person name="Pfeifer M."/>
            <person name="Jakobsen K.S."/>
            <person name="Wulff B.B."/>
            <person name="Steuernagel B."/>
            <person name="Mayer K.F."/>
            <person name="Olsen O.A."/>
        </authorList>
    </citation>
    <scope>NUCLEOTIDE SEQUENCE [LARGE SCALE GENOMIC DNA]</scope>
    <source>
        <strain evidence="2">cv. AL8/78</strain>
    </source>
</reference>
<sequence length="40" mass="4931">MAQRKVITPGEIVYTTEKDLLDQEYEVREWERRFKKLESD</sequence>
<dbReference type="Gramene" id="AET6Gv20531900.22">
    <property type="protein sequence ID" value="AET6Gv20531900.22"/>
    <property type="gene ID" value="AET6Gv20531900"/>
</dbReference>
<name>A0A453NXI3_AEGTS</name>
<reference evidence="1" key="5">
    <citation type="journal article" date="2021" name="G3 (Bethesda)">
        <title>Aegilops tauschii genome assembly Aet v5.0 features greater sequence contiguity and improved annotation.</title>
        <authorList>
            <person name="Wang L."/>
            <person name="Zhu T."/>
            <person name="Rodriguez J.C."/>
            <person name="Deal K.R."/>
            <person name="Dubcovsky J."/>
            <person name="McGuire P.E."/>
            <person name="Lux T."/>
            <person name="Spannagl M."/>
            <person name="Mayer K.F.X."/>
            <person name="Baldrich P."/>
            <person name="Meyers B.C."/>
            <person name="Huo N."/>
            <person name="Gu Y.Q."/>
            <person name="Zhou H."/>
            <person name="Devos K.M."/>
            <person name="Bennetzen J.L."/>
            <person name="Unver T."/>
            <person name="Budak H."/>
            <person name="Gulick P.J."/>
            <person name="Galiba G."/>
            <person name="Kalapos B."/>
            <person name="Nelson D.R."/>
            <person name="Li P."/>
            <person name="You F.M."/>
            <person name="Luo M.C."/>
            <person name="Dvorak J."/>
        </authorList>
    </citation>
    <scope>NUCLEOTIDE SEQUENCE [LARGE SCALE GENOMIC DNA]</scope>
    <source>
        <strain evidence="1">cv. AL8/78</strain>
    </source>
</reference>
<keyword evidence="2" id="KW-1185">Reference proteome</keyword>
<organism evidence="1 2">
    <name type="scientific">Aegilops tauschii subsp. strangulata</name>
    <name type="common">Goatgrass</name>
    <dbReference type="NCBI Taxonomy" id="200361"/>
    <lineage>
        <taxon>Eukaryota</taxon>
        <taxon>Viridiplantae</taxon>
        <taxon>Streptophyta</taxon>
        <taxon>Embryophyta</taxon>
        <taxon>Tracheophyta</taxon>
        <taxon>Spermatophyta</taxon>
        <taxon>Magnoliopsida</taxon>
        <taxon>Liliopsida</taxon>
        <taxon>Poales</taxon>
        <taxon>Poaceae</taxon>
        <taxon>BOP clade</taxon>
        <taxon>Pooideae</taxon>
        <taxon>Triticodae</taxon>
        <taxon>Triticeae</taxon>
        <taxon>Triticinae</taxon>
        <taxon>Aegilops</taxon>
    </lineage>
</organism>
<accession>A0A453NXI3</accession>
<dbReference type="Gramene" id="AET6Gv20531900.23">
    <property type="protein sequence ID" value="AET6Gv20531900.23"/>
    <property type="gene ID" value="AET6Gv20531900"/>
</dbReference>
<dbReference type="Proteomes" id="UP000015105">
    <property type="component" value="Chromosome 6D"/>
</dbReference>
<protein>
    <submittedName>
        <fullName evidence="1">Uncharacterized protein</fullName>
    </submittedName>
</protein>
<dbReference type="EnsemblPlants" id="AET6Gv20531900.22">
    <property type="protein sequence ID" value="AET6Gv20531900.22"/>
    <property type="gene ID" value="AET6Gv20531900"/>
</dbReference>
<reference evidence="2" key="2">
    <citation type="journal article" date="2017" name="Nat. Plants">
        <title>The Aegilops tauschii genome reveals multiple impacts of transposons.</title>
        <authorList>
            <person name="Zhao G."/>
            <person name="Zou C."/>
            <person name="Li K."/>
            <person name="Wang K."/>
            <person name="Li T."/>
            <person name="Gao L."/>
            <person name="Zhang X."/>
            <person name="Wang H."/>
            <person name="Yang Z."/>
            <person name="Liu X."/>
            <person name="Jiang W."/>
            <person name="Mao L."/>
            <person name="Kong X."/>
            <person name="Jiao Y."/>
            <person name="Jia J."/>
        </authorList>
    </citation>
    <scope>NUCLEOTIDE SEQUENCE [LARGE SCALE GENOMIC DNA]</scope>
    <source>
        <strain evidence="2">cv. AL8/78</strain>
    </source>
</reference>
<proteinExistence type="predicted"/>
<evidence type="ECO:0000313" key="1">
    <source>
        <dbReference type="EnsemblPlants" id="AET6Gv20531900.23"/>
    </source>
</evidence>